<evidence type="ECO:0000256" key="10">
    <source>
        <dbReference type="ARBA" id="ARBA00062344"/>
    </source>
</evidence>
<evidence type="ECO:0000256" key="6">
    <source>
        <dbReference type="ARBA" id="ARBA00023242"/>
    </source>
</evidence>
<accession>A0A4V5ZXR1</accession>
<keyword evidence="19" id="KW-1185">Reference proteome</keyword>
<dbReference type="FunFam" id="3.40.50.150:FF:000077">
    <property type="entry name" value="HemK methyltransferase family member 2"/>
    <property type="match status" value="1"/>
</dbReference>
<evidence type="ECO:0000256" key="8">
    <source>
        <dbReference type="ARBA" id="ARBA00050903"/>
    </source>
</evidence>
<dbReference type="STRING" id="34508.A0A4V5ZXR1"/>
<dbReference type="GO" id="GO:0003676">
    <property type="term" value="F:nucleic acid binding"/>
    <property type="evidence" value="ECO:0007669"/>
    <property type="project" value="InterPro"/>
</dbReference>
<feature type="domain" description="Methyltransferase small" evidence="17">
    <location>
        <begin position="36"/>
        <end position="133"/>
    </location>
</feature>
<evidence type="ECO:0000259" key="17">
    <source>
        <dbReference type="Pfam" id="PF05175"/>
    </source>
</evidence>
<evidence type="ECO:0000313" key="18">
    <source>
        <dbReference type="EMBL" id="TKR60745.1"/>
    </source>
</evidence>
<evidence type="ECO:0000256" key="9">
    <source>
        <dbReference type="ARBA" id="ARBA00053180"/>
    </source>
</evidence>
<dbReference type="Gene3D" id="3.40.50.150">
    <property type="entry name" value="Vaccinia Virus protein VP39"/>
    <property type="match status" value="1"/>
</dbReference>
<keyword evidence="6" id="KW-0539">Nucleus</keyword>
<keyword evidence="4" id="KW-0808">Transferase</keyword>
<comment type="subunit">
    <text evidence="10">Heterodimer; heterodimerization with TRMT112 is required for S-adenosyl-L-methionine-binding.</text>
</comment>
<protein>
    <recommendedName>
        <fullName evidence="15">Methyltransferase HEMK2</fullName>
    </recommendedName>
    <alternativeName>
        <fullName evidence="14">HemK methyltransferase family member 2</fullName>
    </alternativeName>
    <alternativeName>
        <fullName evidence="12">Lysine N-methyltransferase 9</fullName>
    </alternativeName>
    <alternativeName>
        <fullName evidence="11">Methylarsonite methyltransferase N6AMT1</fullName>
    </alternativeName>
    <alternativeName>
        <fullName evidence="16">Methyltransferase N6AMT1</fullName>
    </alternativeName>
    <alternativeName>
        <fullName evidence="13">Protein N(5)-glutamine methyltransferase</fullName>
    </alternativeName>
</protein>
<dbReference type="PROSITE" id="PS00092">
    <property type="entry name" value="N6_MTASE"/>
    <property type="match status" value="1"/>
</dbReference>
<dbReference type="InterPro" id="IPR029063">
    <property type="entry name" value="SAM-dependent_MTases_sf"/>
</dbReference>
<evidence type="ECO:0000256" key="5">
    <source>
        <dbReference type="ARBA" id="ARBA00022691"/>
    </source>
</evidence>
<comment type="similarity">
    <text evidence="2">Belongs to the eukaryotic/archaeal PrmC-related family.</text>
</comment>
<reference evidence="18 19" key="1">
    <citation type="journal article" date="2015" name="Genome Biol.">
        <title>Comparative genomics of Steinernema reveals deeply conserved gene regulatory networks.</title>
        <authorList>
            <person name="Dillman A.R."/>
            <person name="Macchietto M."/>
            <person name="Porter C.F."/>
            <person name="Rogers A."/>
            <person name="Williams B."/>
            <person name="Antoshechkin I."/>
            <person name="Lee M.M."/>
            <person name="Goodwin Z."/>
            <person name="Lu X."/>
            <person name="Lewis E.E."/>
            <person name="Goodrich-Blair H."/>
            <person name="Stock S.P."/>
            <person name="Adams B.J."/>
            <person name="Sternberg P.W."/>
            <person name="Mortazavi A."/>
        </authorList>
    </citation>
    <scope>NUCLEOTIDE SEQUENCE [LARGE SCALE GENOMIC DNA]</scope>
    <source>
        <strain evidence="18 19">ALL</strain>
    </source>
</reference>
<sequence length="209" mass="22989">MIPTPKYEIAANEKGSVYDPAEDTFLLMDALESHAEHFRTLKAPVIVEIGCGSGIVSVFARSVCGNGEALSFATDLNPQALKCSTRTAKLNECEIELVQGDLLGPLASKMEEKIDVLLFNPPYVPTEEEASKVEELCYAGGQTGRSALDRLFPVLPKLLSPAGRFYVVALKSNDIPLLKSKYSKSLNCEVVMERRCGIEHLFILMYSRK</sequence>
<evidence type="ECO:0000256" key="12">
    <source>
        <dbReference type="ARBA" id="ARBA00076540"/>
    </source>
</evidence>
<dbReference type="PANTHER" id="PTHR45875:SF1">
    <property type="entry name" value="METHYLTRANSFERASE N6AMT1"/>
    <property type="match status" value="1"/>
</dbReference>
<evidence type="ECO:0000256" key="14">
    <source>
        <dbReference type="ARBA" id="ARBA00083337"/>
    </source>
</evidence>
<dbReference type="NCBIfam" id="TIGR00537">
    <property type="entry name" value="hemK_rel_arch"/>
    <property type="match status" value="1"/>
</dbReference>
<comment type="function">
    <text evidence="9">Methyltransferase that can methylate proteins and, to a lower extent, arsenic. Catalytic subunit of a heterodimer with TRMT112, which monomethylates 'Lys-12' of histone H4 (H4K12me1), a modification present at the promoters of numerous genes encoding cell cycle regulators. Catalytic subunit of a heterodimer with TRMT112, which catalyzes N5-methylation of Glu residue of proteins with a Gly-Gln-Xaa-Xaa-Xaa-Arg motif. Methylates ETF1 on 'Gln-185'; ETF1 needs to be complexed to ERF3 in its GTP-bound form to be efficiently methylated. May also play a role in the modulation of arsenic-induced toxicity by mediating the conversion of monomethylarsonous acid (3+) into the less toxic dimethylarsonic acid. It however only plays a limited role in arsenic metabolism compared with AS3MT.</text>
</comment>
<evidence type="ECO:0000256" key="11">
    <source>
        <dbReference type="ARBA" id="ARBA00075330"/>
    </source>
</evidence>
<dbReference type="OrthoDB" id="406152at2759"/>
<dbReference type="GO" id="GO:0032259">
    <property type="term" value="P:methylation"/>
    <property type="evidence" value="ECO:0007669"/>
    <property type="project" value="UniProtKB-KW"/>
</dbReference>
<dbReference type="GO" id="GO:0035657">
    <property type="term" value="C:eRF1 methyltransferase complex"/>
    <property type="evidence" value="ECO:0007669"/>
    <property type="project" value="TreeGrafter"/>
</dbReference>
<dbReference type="AlphaFoldDB" id="A0A4V5ZXR1"/>
<evidence type="ECO:0000256" key="3">
    <source>
        <dbReference type="ARBA" id="ARBA00022603"/>
    </source>
</evidence>
<gene>
    <name evidence="18" type="ORF">L596_027943</name>
</gene>
<keyword evidence="3" id="KW-0489">Methyltransferase</keyword>
<dbReference type="PANTHER" id="PTHR45875">
    <property type="entry name" value="METHYLTRANSFERASE N6AMT1"/>
    <property type="match status" value="1"/>
</dbReference>
<dbReference type="InterPro" id="IPR052190">
    <property type="entry name" value="Euk-Arch_PrmC-MTase"/>
</dbReference>
<evidence type="ECO:0000256" key="13">
    <source>
        <dbReference type="ARBA" id="ARBA00080992"/>
    </source>
</evidence>
<comment type="subcellular location">
    <subcellularLocation>
        <location evidence="1">Nucleus</location>
    </subcellularLocation>
</comment>
<dbReference type="InterPro" id="IPR004557">
    <property type="entry name" value="PrmC-related"/>
</dbReference>
<reference evidence="18 19" key="2">
    <citation type="journal article" date="2019" name="G3 (Bethesda)">
        <title>Hybrid Assembly of the Genome of the Entomopathogenic Nematode Steinernema carpocapsae Identifies the X-Chromosome.</title>
        <authorList>
            <person name="Serra L."/>
            <person name="Macchietto M."/>
            <person name="Macias-Munoz A."/>
            <person name="McGill C.J."/>
            <person name="Rodriguez I.M."/>
            <person name="Rodriguez B."/>
            <person name="Murad R."/>
            <person name="Mortazavi A."/>
        </authorList>
    </citation>
    <scope>NUCLEOTIDE SEQUENCE [LARGE SCALE GENOMIC DNA]</scope>
    <source>
        <strain evidence="18 19">ALL</strain>
    </source>
</reference>
<comment type="caution">
    <text evidence="18">The sequence shown here is derived from an EMBL/GenBank/DDBJ whole genome shotgun (WGS) entry which is preliminary data.</text>
</comment>
<comment type="catalytic activity">
    <reaction evidence="7">
        <text>L-lysyl-[histone] + S-adenosyl-L-methionine = N(6)-methyl-L-lysyl-[histone] + S-adenosyl-L-homocysteine + H(+)</text>
        <dbReference type="Rhea" id="RHEA:10024"/>
        <dbReference type="Rhea" id="RHEA-COMP:9845"/>
        <dbReference type="Rhea" id="RHEA-COMP:9846"/>
        <dbReference type="ChEBI" id="CHEBI:15378"/>
        <dbReference type="ChEBI" id="CHEBI:29969"/>
        <dbReference type="ChEBI" id="CHEBI:57856"/>
        <dbReference type="ChEBI" id="CHEBI:59789"/>
        <dbReference type="ChEBI" id="CHEBI:61929"/>
    </reaction>
    <physiologicalReaction direction="left-to-right" evidence="7">
        <dbReference type="Rhea" id="RHEA:10025"/>
    </physiologicalReaction>
</comment>
<evidence type="ECO:0000256" key="15">
    <source>
        <dbReference type="ARBA" id="ARBA00093624"/>
    </source>
</evidence>
<dbReference type="SUPFAM" id="SSF53335">
    <property type="entry name" value="S-adenosyl-L-methionine-dependent methyltransferases"/>
    <property type="match status" value="1"/>
</dbReference>
<dbReference type="InterPro" id="IPR007848">
    <property type="entry name" value="Small_mtfrase_dom"/>
</dbReference>
<name>A0A4V5ZXR1_STECR</name>
<proteinExistence type="inferred from homology"/>
<dbReference type="EMBL" id="AZBU02000011">
    <property type="protein sequence ID" value="TKR60745.1"/>
    <property type="molecule type" value="Genomic_DNA"/>
</dbReference>
<dbReference type="GO" id="GO:0036009">
    <property type="term" value="F:protein-glutamine N-methyltransferase activity"/>
    <property type="evidence" value="ECO:0007669"/>
    <property type="project" value="UniProtKB-ARBA"/>
</dbReference>
<evidence type="ECO:0000256" key="7">
    <source>
        <dbReference type="ARBA" id="ARBA00048619"/>
    </source>
</evidence>
<evidence type="ECO:0000256" key="2">
    <source>
        <dbReference type="ARBA" id="ARBA00006149"/>
    </source>
</evidence>
<dbReference type="InterPro" id="IPR002052">
    <property type="entry name" value="DNA_methylase_N6_adenine_CS"/>
</dbReference>
<comment type="catalytic activity">
    <reaction evidence="8">
        <text>methylarsonous acid + S-adenosyl-L-methionine = dimethylarsinate + S-adenosyl-L-homocysteine + 2 H(+)</text>
        <dbReference type="Rhea" id="RHEA:11684"/>
        <dbReference type="ChEBI" id="CHEBI:15378"/>
        <dbReference type="ChEBI" id="CHEBI:16223"/>
        <dbReference type="ChEBI" id="CHEBI:17826"/>
        <dbReference type="ChEBI" id="CHEBI:57856"/>
        <dbReference type="ChEBI" id="CHEBI:59789"/>
    </reaction>
</comment>
<evidence type="ECO:0000256" key="4">
    <source>
        <dbReference type="ARBA" id="ARBA00022679"/>
    </source>
</evidence>
<evidence type="ECO:0000256" key="1">
    <source>
        <dbReference type="ARBA" id="ARBA00004123"/>
    </source>
</evidence>
<dbReference type="CDD" id="cd02440">
    <property type="entry name" value="AdoMet_MTases"/>
    <property type="match status" value="1"/>
</dbReference>
<evidence type="ECO:0000256" key="16">
    <source>
        <dbReference type="ARBA" id="ARBA00093667"/>
    </source>
</evidence>
<dbReference type="GO" id="GO:0005634">
    <property type="term" value="C:nucleus"/>
    <property type="evidence" value="ECO:0007669"/>
    <property type="project" value="UniProtKB-SubCell"/>
</dbReference>
<dbReference type="Proteomes" id="UP000298663">
    <property type="component" value="Unassembled WGS sequence"/>
</dbReference>
<evidence type="ECO:0000313" key="19">
    <source>
        <dbReference type="Proteomes" id="UP000298663"/>
    </source>
</evidence>
<organism evidence="18 19">
    <name type="scientific">Steinernema carpocapsae</name>
    <name type="common">Entomopathogenic nematode</name>
    <dbReference type="NCBI Taxonomy" id="34508"/>
    <lineage>
        <taxon>Eukaryota</taxon>
        <taxon>Metazoa</taxon>
        <taxon>Ecdysozoa</taxon>
        <taxon>Nematoda</taxon>
        <taxon>Chromadorea</taxon>
        <taxon>Rhabditida</taxon>
        <taxon>Tylenchina</taxon>
        <taxon>Panagrolaimomorpha</taxon>
        <taxon>Strongyloidoidea</taxon>
        <taxon>Steinernematidae</taxon>
        <taxon>Steinernema</taxon>
    </lineage>
</organism>
<keyword evidence="5" id="KW-0949">S-adenosyl-L-methionine</keyword>
<dbReference type="Pfam" id="PF05175">
    <property type="entry name" value="MTS"/>
    <property type="match status" value="1"/>
</dbReference>